<feature type="region of interest" description="Disordered" evidence="1">
    <location>
        <begin position="1145"/>
        <end position="1193"/>
    </location>
</feature>
<feature type="transmembrane region" description="Helical" evidence="2">
    <location>
        <begin position="1112"/>
        <end position="1131"/>
    </location>
</feature>
<feature type="region of interest" description="Disordered" evidence="1">
    <location>
        <begin position="85"/>
        <end position="140"/>
    </location>
</feature>
<keyword evidence="2" id="KW-1133">Transmembrane helix</keyword>
<keyword evidence="2" id="KW-0472">Membrane</keyword>
<organism evidence="3 4">
    <name type="scientific">Gimesia panareensis</name>
    <dbReference type="NCBI Taxonomy" id="2527978"/>
    <lineage>
        <taxon>Bacteria</taxon>
        <taxon>Pseudomonadati</taxon>
        <taxon>Planctomycetota</taxon>
        <taxon>Planctomycetia</taxon>
        <taxon>Planctomycetales</taxon>
        <taxon>Planctomycetaceae</taxon>
        <taxon>Gimesia</taxon>
    </lineage>
</organism>
<feature type="compositionally biased region" description="Low complexity" evidence="1">
    <location>
        <begin position="1182"/>
        <end position="1193"/>
    </location>
</feature>
<keyword evidence="4" id="KW-1185">Reference proteome</keyword>
<sequence>MIIRVNSISEKYYIHLITGPGFEAGQPEFGQKMRKEPPFVELIQRFSAPGVGDQLTIMSHLKRFILLAAGLFGFCMLAFPESVHAQSPGNSGTAPMERPGSSGFDKQPGNSKLPMQTDSKSGTASPTAEPTDKPAASEQAPQQGLYIRGADGQYLPLPNLKLDQILEYLKQKQSRQSVPSPDYAVSSISLQGTIKDDRAILDARIVVLLNEPDQWIRVPLKLNESIFLKTSYSGAGESSPGGFNRTDGYLWWFKGKGTHELNLTLSVSLKQQLPSRRLQLVLPQTAVSNLKLTVPLPQISLEVPTGVAVSRKSLDNDQSQIELFGLGEQLDLSWQPIPDEKKVDTVLQAETLLTTDFTTDSVLLNATQSIKALTGSFQNVQVKLPESFRLLDVKCDGYKSHKTLKDNLVEVSLIEPTVGPIELQWTLETDFPEESGKFLIDGFEVSRAKRQTGLIDIQTLDGYRIFRTEGQNRSVYQIKANQKDLDSSYRFLKQPFQLPLNIERVKPYFSAKPFYLVQMFGNRAELEARVQINVFQGALDQVSLNWPNRTEEGWELELMQEPSLTEAIVIDQSQPNRVNINLLKRSKGTFEITFRARRPVIADREPFSFTLPEIKAPSLSATSLVVANDTNVVTDLTPAPKTQVISSPSAQLQQFSLPAEVQPLRKTEYQIQPGPNEFSAIVSIHNQQITANSNALLELDGSEIRVEQEIQYQIEYEPLSEVRLRVPLALKNRVNFYLDNEQNPLVPTWTSDDSDPVQNARLSLRSKQLGPVKITAVYLLPQDSQAELNVPLIRSDDVPFTESQFELALANEEDTQYLEVSSLNDAWQQQLGMNNIAFWRAVDPQADISLKLKKSDTGSLFSYSISQAWIDCSLDAAGSYLARAQYQFPVSPRSLAFRLPENAGIKIEAVWWNNQRITENLVQQGQSAEFQLLLPAPKEKASSSNVLTIDYGSTRHQRDSQFSPLSVVAPEFVNNLWVEKTFWKISLPGNDHLFTIPRGYTPQFNWVHQGVFWSRAFAGEDEIPVKLNNTPPPRQDFLGVNHYQFYRLGPATSLQFQALSRSMIVFIGAGTALLLGFILMSISALRSMLVLLVMTTAVSAVALWYTAPVEVLLQPAVFGLLLAIVAALINGTSRKRRESKLLTMSAPSDFIPPPSYSERIHPSEVDPEDITAVRPGSEVVEKPVSSSEAGANR</sequence>
<dbReference type="Proteomes" id="UP000315647">
    <property type="component" value="Chromosome"/>
</dbReference>
<reference evidence="3 4" key="1">
    <citation type="submission" date="2019-03" db="EMBL/GenBank/DDBJ databases">
        <title>Deep-cultivation of Planctomycetes and their phenomic and genomic characterization uncovers novel biology.</title>
        <authorList>
            <person name="Wiegand S."/>
            <person name="Jogler M."/>
            <person name="Boedeker C."/>
            <person name="Pinto D."/>
            <person name="Vollmers J."/>
            <person name="Rivas-Marin E."/>
            <person name="Kohn T."/>
            <person name="Peeters S.H."/>
            <person name="Heuer A."/>
            <person name="Rast P."/>
            <person name="Oberbeckmann S."/>
            <person name="Bunk B."/>
            <person name="Jeske O."/>
            <person name="Meyerdierks A."/>
            <person name="Storesund J.E."/>
            <person name="Kallscheuer N."/>
            <person name="Luecker S."/>
            <person name="Lage O.M."/>
            <person name="Pohl T."/>
            <person name="Merkel B.J."/>
            <person name="Hornburger P."/>
            <person name="Mueller R.-W."/>
            <person name="Bruemmer F."/>
            <person name="Labrenz M."/>
            <person name="Spormann A.M."/>
            <person name="Op den Camp H."/>
            <person name="Overmann J."/>
            <person name="Amann R."/>
            <person name="Jetten M.S.M."/>
            <person name="Mascher T."/>
            <person name="Medema M.H."/>
            <person name="Devos D.P."/>
            <person name="Kaster A.-K."/>
            <person name="Ovreas L."/>
            <person name="Rohde M."/>
            <person name="Galperin M.Y."/>
            <person name="Jogler C."/>
        </authorList>
    </citation>
    <scope>NUCLEOTIDE SEQUENCE [LARGE SCALE GENOMIC DNA]</scope>
    <source>
        <strain evidence="3 4">Enr10</strain>
    </source>
</reference>
<dbReference type="EMBL" id="CP037421">
    <property type="protein sequence ID" value="QDT25854.1"/>
    <property type="molecule type" value="Genomic_DNA"/>
</dbReference>
<feature type="transmembrane region" description="Helical" evidence="2">
    <location>
        <begin position="1089"/>
        <end position="1106"/>
    </location>
</feature>
<gene>
    <name evidence="3" type="ORF">Enr10x_11520</name>
</gene>
<keyword evidence="2" id="KW-0812">Transmembrane</keyword>
<protein>
    <submittedName>
        <fullName evidence="3">Uncharacterized protein</fullName>
    </submittedName>
</protein>
<evidence type="ECO:0000256" key="1">
    <source>
        <dbReference type="SAM" id="MobiDB-lite"/>
    </source>
</evidence>
<evidence type="ECO:0000313" key="4">
    <source>
        <dbReference type="Proteomes" id="UP000315647"/>
    </source>
</evidence>
<proteinExistence type="predicted"/>
<accession>A0A517Q2J8</accession>
<evidence type="ECO:0000313" key="3">
    <source>
        <dbReference type="EMBL" id="QDT25854.1"/>
    </source>
</evidence>
<dbReference type="AlphaFoldDB" id="A0A518A280"/>
<evidence type="ECO:0000256" key="2">
    <source>
        <dbReference type="SAM" id="Phobius"/>
    </source>
</evidence>
<feature type="compositionally biased region" description="Polar residues" evidence="1">
    <location>
        <begin position="108"/>
        <end position="128"/>
    </location>
</feature>
<name>A0A518A280_9PLAN</name>
<accession>A0A518A280</accession>
<feature type="transmembrane region" description="Helical" evidence="2">
    <location>
        <begin position="1063"/>
        <end position="1082"/>
    </location>
</feature>